<dbReference type="Gene3D" id="2.160.20.10">
    <property type="entry name" value="Single-stranded right-handed beta-helix, Pectin lyase-like"/>
    <property type="match status" value="1"/>
</dbReference>
<dbReference type="GO" id="GO:0044423">
    <property type="term" value="C:virion component"/>
    <property type="evidence" value="ECO:0007669"/>
    <property type="project" value="UniProtKB-KW"/>
</dbReference>
<dbReference type="Gene3D" id="3.30.2020.50">
    <property type="match status" value="1"/>
</dbReference>
<keyword evidence="5" id="KW-1185">Reference proteome</keyword>
<evidence type="ECO:0000256" key="1">
    <source>
        <dbReference type="ARBA" id="ARBA00004328"/>
    </source>
</evidence>
<feature type="domain" description="Right handed beta helix" evidence="3">
    <location>
        <begin position="269"/>
        <end position="380"/>
    </location>
</feature>
<evidence type="ECO:0000259" key="3">
    <source>
        <dbReference type="Pfam" id="PF13229"/>
    </source>
</evidence>
<dbReference type="InterPro" id="IPR039448">
    <property type="entry name" value="Beta_helix"/>
</dbReference>
<protein>
    <submittedName>
        <fullName evidence="4">Putative tail fiber protein</fullName>
    </submittedName>
</protein>
<accession>A0A7U0J594</accession>
<proteinExistence type="predicted"/>
<evidence type="ECO:0000256" key="2">
    <source>
        <dbReference type="ARBA" id="ARBA00022844"/>
    </source>
</evidence>
<gene>
    <name evidence="4" type="ORF">vBKpMFBKp24_300</name>
</gene>
<dbReference type="Pfam" id="PF13229">
    <property type="entry name" value="Beta_helix"/>
    <property type="match status" value="1"/>
</dbReference>
<dbReference type="GO" id="GO:0019058">
    <property type="term" value="P:viral life cycle"/>
    <property type="evidence" value="ECO:0007669"/>
    <property type="project" value="UniProtKB-ARBA"/>
</dbReference>
<dbReference type="GO" id="GO:0051701">
    <property type="term" value="P:biological process involved in interaction with host"/>
    <property type="evidence" value="ECO:0007669"/>
    <property type="project" value="UniProtKB-ARBA"/>
</dbReference>
<dbReference type="Proteomes" id="UP000596381">
    <property type="component" value="Segment"/>
</dbReference>
<comment type="subcellular location">
    <subcellularLocation>
        <location evidence="1">Virion</location>
    </subcellularLocation>
</comment>
<evidence type="ECO:0000313" key="4">
    <source>
        <dbReference type="EMBL" id="QQV92023.1"/>
    </source>
</evidence>
<keyword evidence="2" id="KW-0946">Virion</keyword>
<reference evidence="4 5" key="1">
    <citation type="submission" date="2020-12" db="EMBL/GenBank/DDBJ databases">
        <title>Genomic characterization of four novel bacteriophages infecting Klebsiella pneumoniae.</title>
        <authorList>
            <person name="Estrada Bonilla B."/>
            <person name="Costa A.R."/>
            <person name="van Rossum T."/>
            <person name="Hagedoorn S."/>
            <person name="Wallinga H."/>
            <person name="Xiao M."/>
            <person name="Song W."/>
            <person name="Haas P.-J."/>
            <person name="Nobrega F.L."/>
            <person name="Brouns S.J.J."/>
        </authorList>
    </citation>
    <scope>NUCLEOTIDE SEQUENCE [LARGE SCALE GENOMIC DNA]</scope>
</reference>
<organism evidence="4 5">
    <name type="scientific">Klebsiella phage vB_KpM_FBKp24</name>
    <dbReference type="NCBI Taxonomy" id="2801834"/>
    <lineage>
        <taxon>Viruses</taxon>
        <taxon>Duplodnaviria</taxon>
        <taxon>Heunggongvirae</taxon>
        <taxon>Uroviricota</taxon>
        <taxon>Caudoviricetes</taxon>
        <taxon>Chimalliviridae</taxon>
        <taxon>Maaswegvirus</taxon>
        <taxon>Maaswegvirus Kp24</taxon>
    </lineage>
</organism>
<sequence length="598" mass="63778">MLDRLVQPSGSTGLKVQNQVNAQLYGVDESNIIKAEVGAVIPSGTESVLFHEESNQFFDLGGLTGTITTVTLSSQNVLQVVTDNGVYALNKYLNLRDLNEEMDSISEIGNAKVTDLLSSNILSYMTKEDQLLIKSTVGVEVNVDYALKAAIDAGEKYLVYPPVVGVYVHAGTVTIPMGFCIYGSCYRPYTTPSNSSFDNTGTVIRLGAGASYLFAFTGRHNFVGINFDGRDKSVNLMQGSGQLNGCRFERCGIYRWAIGLGKSNYVGTLYARGCNIHGCNLGANNLIDSRLMDTTFNANTGRAISLLTGANNNAFVGVRIEWNDGEGIYLYQSVGNTYTGELIDRNGKAGLAVMGGSSITCSTCSIQRNGSKGTAGTTEQCNILQSDDSVLVLTGIRTTRGVNDDGTGTATPEYDIITTGNGSSMVTVVTGSYFSGGYLGFVKETAIAASKTYFGNHGISNACTVGVFQIRNGRVSIGSPVNITLNAGGTASFSFTRTALTKYQIPNVYNLNIESRDGSAGNLEYLRVPLLMGWETTNPTLITDLGNLKTYPTNRWGDSSSTPTGVSFTVGISTDGTTITVNLTGIDAKNRQIYAYLS</sequence>
<dbReference type="EMBL" id="MW394391">
    <property type="protein sequence ID" value="QQV92023.1"/>
    <property type="molecule type" value="Genomic_DNA"/>
</dbReference>
<dbReference type="InterPro" id="IPR012334">
    <property type="entry name" value="Pectin_lyas_fold"/>
</dbReference>
<name>A0A7U0J594_9CAUD</name>
<evidence type="ECO:0000313" key="5">
    <source>
        <dbReference type="Proteomes" id="UP000596381"/>
    </source>
</evidence>